<protein>
    <submittedName>
        <fullName evidence="2">Uncharacterized protein</fullName>
    </submittedName>
</protein>
<dbReference type="Proteomes" id="UP000824120">
    <property type="component" value="Chromosome 10"/>
</dbReference>
<comment type="caution">
    <text evidence="2">The sequence shown here is derived from an EMBL/GenBank/DDBJ whole genome shotgun (WGS) entry which is preliminary data.</text>
</comment>
<keyword evidence="3" id="KW-1185">Reference proteome</keyword>
<dbReference type="AlphaFoldDB" id="A0A9J5X334"/>
<evidence type="ECO:0000313" key="2">
    <source>
        <dbReference type="EMBL" id="KAG5581708.1"/>
    </source>
</evidence>
<name>A0A9J5X334_SOLCO</name>
<reference evidence="2 3" key="1">
    <citation type="submission" date="2020-09" db="EMBL/GenBank/DDBJ databases">
        <title>De no assembly of potato wild relative species, Solanum commersonii.</title>
        <authorList>
            <person name="Cho K."/>
        </authorList>
    </citation>
    <scope>NUCLEOTIDE SEQUENCE [LARGE SCALE GENOMIC DNA]</scope>
    <source>
        <strain evidence="2">LZ3.2</strain>
        <tissue evidence="2">Leaf</tissue>
    </source>
</reference>
<dbReference type="EMBL" id="JACXVP010000010">
    <property type="protein sequence ID" value="KAG5581708.1"/>
    <property type="molecule type" value="Genomic_DNA"/>
</dbReference>
<accession>A0A9J5X334</accession>
<sequence length="75" mass="8647">MDITKTLPTELKVENPNGRSFTQVVIGTNLLSYMPDHRTYMSHKENAAIKFKSKHGKQKMEWKQRANEKQATKGV</sequence>
<evidence type="ECO:0000313" key="3">
    <source>
        <dbReference type="Proteomes" id="UP000824120"/>
    </source>
</evidence>
<feature type="region of interest" description="Disordered" evidence="1">
    <location>
        <begin position="52"/>
        <end position="75"/>
    </location>
</feature>
<organism evidence="2 3">
    <name type="scientific">Solanum commersonii</name>
    <name type="common">Commerson's wild potato</name>
    <name type="synonym">Commerson's nightshade</name>
    <dbReference type="NCBI Taxonomy" id="4109"/>
    <lineage>
        <taxon>Eukaryota</taxon>
        <taxon>Viridiplantae</taxon>
        <taxon>Streptophyta</taxon>
        <taxon>Embryophyta</taxon>
        <taxon>Tracheophyta</taxon>
        <taxon>Spermatophyta</taxon>
        <taxon>Magnoliopsida</taxon>
        <taxon>eudicotyledons</taxon>
        <taxon>Gunneridae</taxon>
        <taxon>Pentapetalae</taxon>
        <taxon>asterids</taxon>
        <taxon>lamiids</taxon>
        <taxon>Solanales</taxon>
        <taxon>Solanaceae</taxon>
        <taxon>Solanoideae</taxon>
        <taxon>Solaneae</taxon>
        <taxon>Solanum</taxon>
    </lineage>
</organism>
<evidence type="ECO:0000256" key="1">
    <source>
        <dbReference type="SAM" id="MobiDB-lite"/>
    </source>
</evidence>
<feature type="compositionally biased region" description="Basic and acidic residues" evidence="1">
    <location>
        <begin position="58"/>
        <end position="75"/>
    </location>
</feature>
<gene>
    <name evidence="2" type="ORF">H5410_052335</name>
</gene>
<proteinExistence type="predicted"/>